<sequence length="24" mass="2740">MNDKSSHLHVCTVNMVIGLLREDQ</sequence>
<proteinExistence type="predicted"/>
<reference evidence="1" key="2">
    <citation type="journal article" date="2015" name="Fish Shellfish Immunol.">
        <title>Early steps in the European eel (Anguilla anguilla)-Vibrio vulnificus interaction in the gills: Role of the RtxA13 toxin.</title>
        <authorList>
            <person name="Callol A."/>
            <person name="Pajuelo D."/>
            <person name="Ebbesson L."/>
            <person name="Teles M."/>
            <person name="MacKenzie S."/>
            <person name="Amaro C."/>
        </authorList>
    </citation>
    <scope>NUCLEOTIDE SEQUENCE</scope>
</reference>
<protein>
    <submittedName>
        <fullName evidence="1">Uncharacterized protein</fullName>
    </submittedName>
</protein>
<dbReference type="EMBL" id="GBXM01081183">
    <property type="protein sequence ID" value="JAH27394.1"/>
    <property type="molecule type" value="Transcribed_RNA"/>
</dbReference>
<reference evidence="1" key="1">
    <citation type="submission" date="2014-11" db="EMBL/GenBank/DDBJ databases">
        <authorList>
            <person name="Amaro Gonzalez C."/>
        </authorList>
    </citation>
    <scope>NUCLEOTIDE SEQUENCE</scope>
</reference>
<accession>A0A0E9RE88</accession>
<dbReference type="AlphaFoldDB" id="A0A0E9RE88"/>
<evidence type="ECO:0000313" key="1">
    <source>
        <dbReference type="EMBL" id="JAH27394.1"/>
    </source>
</evidence>
<name>A0A0E9RE88_ANGAN</name>
<organism evidence="1">
    <name type="scientific">Anguilla anguilla</name>
    <name type="common">European freshwater eel</name>
    <name type="synonym">Muraena anguilla</name>
    <dbReference type="NCBI Taxonomy" id="7936"/>
    <lineage>
        <taxon>Eukaryota</taxon>
        <taxon>Metazoa</taxon>
        <taxon>Chordata</taxon>
        <taxon>Craniata</taxon>
        <taxon>Vertebrata</taxon>
        <taxon>Euteleostomi</taxon>
        <taxon>Actinopterygii</taxon>
        <taxon>Neopterygii</taxon>
        <taxon>Teleostei</taxon>
        <taxon>Anguilliformes</taxon>
        <taxon>Anguillidae</taxon>
        <taxon>Anguilla</taxon>
    </lineage>
</organism>